<dbReference type="GO" id="GO:0003677">
    <property type="term" value="F:DNA binding"/>
    <property type="evidence" value="ECO:0007669"/>
    <property type="project" value="UniProtKB-UniRule"/>
</dbReference>
<dbReference type="Gene3D" id="1.10.287.180">
    <property type="entry name" value="Transcription elongation factor, GreA/GreB, N-terminal domain"/>
    <property type="match status" value="1"/>
</dbReference>
<dbReference type="NCBIfam" id="NF001263">
    <property type="entry name" value="PRK00226.1-4"/>
    <property type="match status" value="1"/>
</dbReference>
<protein>
    <recommendedName>
        <fullName evidence="2 8">Transcription elongation factor GreA</fullName>
    </recommendedName>
    <alternativeName>
        <fullName evidence="7 8">Transcript cleavage factor GreA</fullName>
    </alternativeName>
</protein>
<evidence type="ECO:0000256" key="6">
    <source>
        <dbReference type="ARBA" id="ARBA00024916"/>
    </source>
</evidence>
<evidence type="ECO:0000256" key="3">
    <source>
        <dbReference type="ARBA" id="ARBA00023015"/>
    </source>
</evidence>
<dbReference type="SUPFAM" id="SSF46557">
    <property type="entry name" value="GreA transcript cleavage protein, N-terminal domain"/>
    <property type="match status" value="1"/>
</dbReference>
<feature type="domain" description="Transcription elongation factor GreA/GreB N-terminal" evidence="11">
    <location>
        <begin position="7"/>
        <end position="75"/>
    </location>
</feature>
<comment type="caution">
    <text evidence="12">The sequence shown here is derived from an EMBL/GenBank/DDBJ whole genome shotgun (WGS) entry which is preliminary data.</text>
</comment>
<dbReference type="Pfam" id="PF03449">
    <property type="entry name" value="GreA_GreB_N"/>
    <property type="match status" value="1"/>
</dbReference>
<feature type="domain" description="Transcription elongation factor GreA/GreB C-terminal" evidence="10">
    <location>
        <begin position="84"/>
        <end position="155"/>
    </location>
</feature>
<dbReference type="PIRSF" id="PIRSF006092">
    <property type="entry name" value="GreA_GreB"/>
    <property type="match status" value="1"/>
</dbReference>
<dbReference type="InterPro" id="IPR006359">
    <property type="entry name" value="Tscrpt_elong_fac_GreA"/>
</dbReference>
<dbReference type="PANTHER" id="PTHR30437">
    <property type="entry name" value="TRANSCRIPTION ELONGATION FACTOR GREA"/>
    <property type="match status" value="1"/>
</dbReference>
<dbReference type="InterPro" id="IPR036805">
    <property type="entry name" value="Tscrpt_elong_fac_GreA/B_N_sf"/>
</dbReference>
<organism evidence="12 13">
    <name type="scientific">Candidatus Shapirobacteria bacterium CG08_land_8_20_14_0_20_39_18</name>
    <dbReference type="NCBI Taxonomy" id="1974883"/>
    <lineage>
        <taxon>Bacteria</taxon>
        <taxon>Candidatus Shapironibacteriota</taxon>
    </lineage>
</organism>
<dbReference type="GO" id="GO:0032784">
    <property type="term" value="P:regulation of DNA-templated transcription elongation"/>
    <property type="evidence" value="ECO:0007669"/>
    <property type="project" value="UniProtKB-UniRule"/>
</dbReference>
<evidence type="ECO:0000256" key="9">
    <source>
        <dbReference type="RuleBase" id="RU000556"/>
    </source>
</evidence>
<evidence type="ECO:0000259" key="10">
    <source>
        <dbReference type="Pfam" id="PF01272"/>
    </source>
</evidence>
<keyword evidence="5 8" id="KW-0804">Transcription</keyword>
<dbReference type="EMBL" id="PEYO01000006">
    <property type="protein sequence ID" value="PIU03803.1"/>
    <property type="molecule type" value="Genomic_DNA"/>
</dbReference>
<keyword evidence="12" id="KW-0648">Protein biosynthesis</keyword>
<keyword evidence="3 8" id="KW-0805">Transcription regulation</keyword>
<dbReference type="GO" id="GO:0070063">
    <property type="term" value="F:RNA polymerase binding"/>
    <property type="evidence" value="ECO:0007669"/>
    <property type="project" value="InterPro"/>
</dbReference>
<evidence type="ECO:0000256" key="1">
    <source>
        <dbReference type="ARBA" id="ARBA00008213"/>
    </source>
</evidence>
<dbReference type="SUPFAM" id="SSF54534">
    <property type="entry name" value="FKBP-like"/>
    <property type="match status" value="1"/>
</dbReference>
<evidence type="ECO:0000256" key="2">
    <source>
        <dbReference type="ARBA" id="ARBA00013729"/>
    </source>
</evidence>
<gene>
    <name evidence="8" type="primary">greA</name>
    <name evidence="12" type="ORF">COT44_01450</name>
</gene>
<dbReference type="FunFam" id="1.10.287.180:FF:000001">
    <property type="entry name" value="Transcription elongation factor GreA"/>
    <property type="match status" value="1"/>
</dbReference>
<dbReference type="PANTHER" id="PTHR30437:SF4">
    <property type="entry name" value="TRANSCRIPTION ELONGATION FACTOR GREA"/>
    <property type="match status" value="1"/>
</dbReference>
<dbReference type="InterPro" id="IPR022691">
    <property type="entry name" value="Tscrpt_elong_fac_GreA/B_N"/>
</dbReference>
<evidence type="ECO:0000256" key="4">
    <source>
        <dbReference type="ARBA" id="ARBA00023125"/>
    </source>
</evidence>
<evidence type="ECO:0000259" key="11">
    <source>
        <dbReference type="Pfam" id="PF03449"/>
    </source>
</evidence>
<evidence type="ECO:0000256" key="7">
    <source>
        <dbReference type="ARBA" id="ARBA00030776"/>
    </source>
</evidence>
<evidence type="ECO:0000256" key="8">
    <source>
        <dbReference type="HAMAP-Rule" id="MF_00105"/>
    </source>
</evidence>
<accession>A0A2M6XDP4</accession>
<dbReference type="InterPro" id="IPR001437">
    <property type="entry name" value="Tscrpt_elong_fac_GreA/B_C"/>
</dbReference>
<dbReference type="GO" id="GO:0006354">
    <property type="term" value="P:DNA-templated transcription elongation"/>
    <property type="evidence" value="ECO:0007669"/>
    <property type="project" value="TreeGrafter"/>
</dbReference>
<evidence type="ECO:0000256" key="5">
    <source>
        <dbReference type="ARBA" id="ARBA00023163"/>
    </source>
</evidence>
<dbReference type="Pfam" id="PF01272">
    <property type="entry name" value="GreA_GreB"/>
    <property type="match status" value="1"/>
</dbReference>
<reference evidence="13" key="1">
    <citation type="submission" date="2017-09" db="EMBL/GenBank/DDBJ databases">
        <title>Depth-based differentiation of microbial function through sediment-hosted aquifers and enrichment of novel symbionts in the deep terrestrial subsurface.</title>
        <authorList>
            <person name="Probst A.J."/>
            <person name="Ladd B."/>
            <person name="Jarett J.K."/>
            <person name="Geller-Mcgrath D.E."/>
            <person name="Sieber C.M.K."/>
            <person name="Emerson J.B."/>
            <person name="Anantharaman K."/>
            <person name="Thomas B.C."/>
            <person name="Malmstrom R."/>
            <person name="Stieglmeier M."/>
            <person name="Klingl A."/>
            <person name="Woyke T."/>
            <person name="Ryan C.M."/>
            <person name="Banfield J.F."/>
        </authorList>
    </citation>
    <scope>NUCLEOTIDE SEQUENCE [LARGE SCALE GENOMIC DNA]</scope>
</reference>
<dbReference type="InterPro" id="IPR023459">
    <property type="entry name" value="Tscrpt_elong_fac_GreA/B_fam"/>
</dbReference>
<dbReference type="NCBIfam" id="TIGR01462">
    <property type="entry name" value="greA"/>
    <property type="match status" value="1"/>
</dbReference>
<dbReference type="Gene3D" id="3.10.50.30">
    <property type="entry name" value="Transcription elongation factor, GreA/GreB, C-terminal domain"/>
    <property type="match status" value="1"/>
</dbReference>
<dbReference type="Proteomes" id="UP000228996">
    <property type="component" value="Unassembled WGS sequence"/>
</dbReference>
<dbReference type="AlphaFoldDB" id="A0A2M6XDP4"/>
<dbReference type="HAMAP" id="MF_00105">
    <property type="entry name" value="GreA_GreB"/>
    <property type="match status" value="1"/>
</dbReference>
<dbReference type="InterPro" id="IPR028624">
    <property type="entry name" value="Tscrpt_elong_fac_GreA/B"/>
</dbReference>
<keyword evidence="12" id="KW-0251">Elongation factor</keyword>
<comment type="similarity">
    <text evidence="1 8 9">Belongs to the GreA/GreB family.</text>
</comment>
<name>A0A2M6XDP4_9BACT</name>
<comment type="function">
    <text evidence="6 8 9">Necessary for efficient RNA polymerase transcription elongation past template-encoded arresting sites. The arresting sites in DNA have the property of trapping a certain fraction of elongating RNA polymerases that pass through, resulting in locked ternary complexes. Cleavage of the nascent transcript by cleavage factors such as GreA or GreB allows the resumption of elongation from the new 3'terminus. GreA releases sequences of 2 to 3 nucleotides.</text>
</comment>
<proteinExistence type="inferred from homology"/>
<dbReference type="InterPro" id="IPR036953">
    <property type="entry name" value="GreA/GreB_C_sf"/>
</dbReference>
<dbReference type="GO" id="GO:0003746">
    <property type="term" value="F:translation elongation factor activity"/>
    <property type="evidence" value="ECO:0007669"/>
    <property type="project" value="UniProtKB-KW"/>
</dbReference>
<keyword evidence="4 8" id="KW-0238">DNA-binding</keyword>
<evidence type="ECO:0000313" key="13">
    <source>
        <dbReference type="Proteomes" id="UP000228996"/>
    </source>
</evidence>
<evidence type="ECO:0000313" key="12">
    <source>
        <dbReference type="EMBL" id="PIU03803.1"/>
    </source>
</evidence>
<sequence>MDTNKVFLTKEGIENLKKELQNFNEVRRPYTVERLANARNAGDLSENSDYTEAKQDLAFIDGRIAELEEVLGRVEAIKEDNCKHDKVDLGCKVKVEVNGEENIFHIVGEWEADPNSKKISHESPLGKVLLGRSKGEKVEVDAPAGKIIYTILEIE</sequence>